<accession>A0ACA9QMB4</accession>
<gene>
    <name evidence="1" type="ORF">RPERSI_LOCUS14997</name>
</gene>
<comment type="caution">
    <text evidence="1">The sequence shown here is derived from an EMBL/GenBank/DDBJ whole genome shotgun (WGS) entry which is preliminary data.</text>
</comment>
<feature type="non-terminal residue" evidence="1">
    <location>
        <position position="1"/>
    </location>
</feature>
<organism evidence="1 2">
    <name type="scientific">Racocetra persica</name>
    <dbReference type="NCBI Taxonomy" id="160502"/>
    <lineage>
        <taxon>Eukaryota</taxon>
        <taxon>Fungi</taxon>
        <taxon>Fungi incertae sedis</taxon>
        <taxon>Mucoromycota</taxon>
        <taxon>Glomeromycotina</taxon>
        <taxon>Glomeromycetes</taxon>
        <taxon>Diversisporales</taxon>
        <taxon>Gigasporaceae</taxon>
        <taxon>Racocetra</taxon>
    </lineage>
</organism>
<keyword evidence="2" id="KW-1185">Reference proteome</keyword>
<reference evidence="1" key="1">
    <citation type="submission" date="2021-06" db="EMBL/GenBank/DDBJ databases">
        <authorList>
            <person name="Kallberg Y."/>
            <person name="Tangrot J."/>
            <person name="Rosling A."/>
        </authorList>
    </citation>
    <scope>NUCLEOTIDE SEQUENCE</scope>
    <source>
        <strain evidence="1">MA461A</strain>
    </source>
</reference>
<dbReference type="EMBL" id="CAJVQC010035368">
    <property type="protein sequence ID" value="CAG8758800.1"/>
    <property type="molecule type" value="Genomic_DNA"/>
</dbReference>
<name>A0ACA9QMB4_9GLOM</name>
<protein>
    <submittedName>
        <fullName evidence="1">3098_t:CDS:1</fullName>
    </submittedName>
</protein>
<dbReference type="Proteomes" id="UP000789920">
    <property type="component" value="Unassembled WGS sequence"/>
</dbReference>
<evidence type="ECO:0000313" key="1">
    <source>
        <dbReference type="EMBL" id="CAG8758800.1"/>
    </source>
</evidence>
<evidence type="ECO:0000313" key="2">
    <source>
        <dbReference type="Proteomes" id="UP000789920"/>
    </source>
</evidence>
<proteinExistence type="predicted"/>
<sequence length="141" mass="16712">VVLVFFFGTAMLVMAWFSVTMEMKYLLLSVINIYSLSLIYWLYRLITVNIKLQTDDEDPYRFTRRFLTFFLATIVILVLATIIYSIICFRNMLRGLYVLTVFGRSAKEEDNEDTSTSSKRRSAIHQQRIRDKERESRIILD</sequence>